<feature type="domain" description="F-box" evidence="1">
    <location>
        <begin position="10"/>
        <end position="47"/>
    </location>
</feature>
<comment type="caution">
    <text evidence="2">The sequence shown here is derived from an EMBL/GenBank/DDBJ whole genome shotgun (WGS) entry which is preliminary data.</text>
</comment>
<dbReference type="Pfam" id="PF00646">
    <property type="entry name" value="F-box"/>
    <property type="match status" value="1"/>
</dbReference>
<evidence type="ECO:0000313" key="3">
    <source>
        <dbReference type="Proteomes" id="UP000663852"/>
    </source>
</evidence>
<dbReference type="PROSITE" id="PS50181">
    <property type="entry name" value="FBOX"/>
    <property type="match status" value="1"/>
</dbReference>
<proteinExistence type="predicted"/>
<sequence>MGITKSNKVDTHILDLPDEILHIIFKKLSTIDMLYSLVGVNQRFNCLGLDYLCVHDLDLVAKRTDTPIISADIDIRDKICKIILPQIDDKITKLSVDPFFMQGIFHTGRFPKLYSLSLINYTPDIFFKALTDRTLFRLLTDQITDFTASIHCIEENELIEMEPPIFETILSYGKHLTNVTLFQHSSRDDYPAFYIRHILTISSLSSTITNLTIYVKTFEDCLLLLNGCLQYLSTLIIRIQEIKCLSSHFENVERLPKLKSFSLETRLYTLYYDSQIVPLLHRMFNLEELTLHLPVIRSDSTYINGDDLYDEILHYMPRLKRFLFNIHTRVVNNHVNIDLPSNDDIRNSFMKRGFQSVDAFTDYKLAKNSASCHVYSLPYSFSEFSFVGSCFRGGHFNQVRMLSMVDQRPFEYELFQIISQDFPLLEELTIINSEPQENREHHGQRALIFSHLFHLAIIFVHRDYMMQFLSERNALLPSLTHLKMDYKVLRAVTNNFTNDEELLNCTKVKVLSARNLPRNRPSKFDTYFSCPIRYLT</sequence>
<accession>A0A815TU92</accession>
<dbReference type="EMBL" id="CAJNOJ010000696">
    <property type="protein sequence ID" value="CAF1511449.1"/>
    <property type="molecule type" value="Genomic_DNA"/>
</dbReference>
<evidence type="ECO:0000313" key="2">
    <source>
        <dbReference type="EMBL" id="CAF1511449.1"/>
    </source>
</evidence>
<organism evidence="2 3">
    <name type="scientific">Adineta ricciae</name>
    <name type="common">Rotifer</name>
    <dbReference type="NCBI Taxonomy" id="249248"/>
    <lineage>
        <taxon>Eukaryota</taxon>
        <taxon>Metazoa</taxon>
        <taxon>Spiralia</taxon>
        <taxon>Gnathifera</taxon>
        <taxon>Rotifera</taxon>
        <taxon>Eurotatoria</taxon>
        <taxon>Bdelloidea</taxon>
        <taxon>Adinetida</taxon>
        <taxon>Adinetidae</taxon>
        <taxon>Adineta</taxon>
    </lineage>
</organism>
<dbReference type="OrthoDB" id="10022993at2759"/>
<dbReference type="InterPro" id="IPR001810">
    <property type="entry name" value="F-box_dom"/>
</dbReference>
<gene>
    <name evidence="2" type="ORF">EDS130_LOCUS43273</name>
</gene>
<name>A0A815TU92_ADIRI</name>
<dbReference type="Proteomes" id="UP000663852">
    <property type="component" value="Unassembled WGS sequence"/>
</dbReference>
<dbReference type="AlphaFoldDB" id="A0A815TU92"/>
<evidence type="ECO:0000259" key="1">
    <source>
        <dbReference type="PROSITE" id="PS50181"/>
    </source>
</evidence>
<reference evidence="2" key="1">
    <citation type="submission" date="2021-02" db="EMBL/GenBank/DDBJ databases">
        <authorList>
            <person name="Nowell W R."/>
        </authorList>
    </citation>
    <scope>NUCLEOTIDE SEQUENCE</scope>
</reference>
<protein>
    <recommendedName>
        <fullName evidence="1">F-box domain-containing protein</fullName>
    </recommendedName>
</protein>